<evidence type="ECO:0000256" key="1">
    <source>
        <dbReference type="SAM" id="Phobius"/>
    </source>
</evidence>
<dbReference type="Proteomes" id="UP000242180">
    <property type="component" value="Unassembled WGS sequence"/>
</dbReference>
<accession>A0A1X2H2G9</accession>
<evidence type="ECO:0000313" key="3">
    <source>
        <dbReference type="Proteomes" id="UP000242180"/>
    </source>
</evidence>
<keyword evidence="1" id="KW-0472">Membrane</keyword>
<keyword evidence="1" id="KW-0812">Transmembrane</keyword>
<evidence type="ECO:0000313" key="2">
    <source>
        <dbReference type="EMBL" id="ORY91973.1"/>
    </source>
</evidence>
<comment type="caution">
    <text evidence="2">The sequence shown here is derived from an EMBL/GenBank/DDBJ whole genome shotgun (WGS) entry which is preliminary data.</text>
</comment>
<dbReference type="InParanoid" id="A0A1X2H2G9"/>
<organism evidence="2 3">
    <name type="scientific">Syncephalastrum racemosum</name>
    <name type="common">Filamentous fungus</name>
    <dbReference type="NCBI Taxonomy" id="13706"/>
    <lineage>
        <taxon>Eukaryota</taxon>
        <taxon>Fungi</taxon>
        <taxon>Fungi incertae sedis</taxon>
        <taxon>Mucoromycota</taxon>
        <taxon>Mucoromycotina</taxon>
        <taxon>Mucoromycetes</taxon>
        <taxon>Mucorales</taxon>
        <taxon>Syncephalastraceae</taxon>
        <taxon>Syncephalastrum</taxon>
    </lineage>
</organism>
<reference evidence="2 3" key="1">
    <citation type="submission" date="2016-07" db="EMBL/GenBank/DDBJ databases">
        <title>Pervasive Adenine N6-methylation of Active Genes in Fungi.</title>
        <authorList>
            <consortium name="DOE Joint Genome Institute"/>
            <person name="Mondo S.J."/>
            <person name="Dannebaum R.O."/>
            <person name="Kuo R.C."/>
            <person name="Labutti K."/>
            <person name="Haridas S."/>
            <person name="Kuo A."/>
            <person name="Salamov A."/>
            <person name="Ahrendt S.R."/>
            <person name="Lipzen A."/>
            <person name="Sullivan W."/>
            <person name="Andreopoulos W.B."/>
            <person name="Clum A."/>
            <person name="Lindquist E."/>
            <person name="Daum C."/>
            <person name="Ramamoorthy G.K."/>
            <person name="Gryganskyi A."/>
            <person name="Culley D."/>
            <person name="Magnuson J.K."/>
            <person name="James T.Y."/>
            <person name="O'Malley M.A."/>
            <person name="Stajich J.E."/>
            <person name="Spatafora J.W."/>
            <person name="Visel A."/>
            <person name="Grigoriev I.V."/>
        </authorList>
    </citation>
    <scope>NUCLEOTIDE SEQUENCE [LARGE SCALE GENOMIC DNA]</scope>
    <source>
        <strain evidence="2 3">NRRL 2496</strain>
    </source>
</reference>
<proteinExistence type="predicted"/>
<dbReference type="EMBL" id="MCGN01000010">
    <property type="protein sequence ID" value="ORY91973.1"/>
    <property type="molecule type" value="Genomic_DNA"/>
</dbReference>
<name>A0A1X2H2G9_SYNRA</name>
<keyword evidence="3" id="KW-1185">Reference proteome</keyword>
<sequence>MLSICSSQPVLIGSLPLFSFLPLAYIYKKKEPYNALNACVYMWYCQLSGTENEIGVRYKIIG</sequence>
<gene>
    <name evidence="2" type="ORF">BCR43DRAFT_76517</name>
</gene>
<dbReference type="AlphaFoldDB" id="A0A1X2H2G9"/>
<keyword evidence="1" id="KW-1133">Transmembrane helix</keyword>
<protein>
    <submittedName>
        <fullName evidence="2">Uncharacterized protein</fullName>
    </submittedName>
</protein>
<feature type="transmembrane region" description="Helical" evidence="1">
    <location>
        <begin position="6"/>
        <end position="27"/>
    </location>
</feature>